<dbReference type="Gene3D" id="3.30.110.190">
    <property type="match status" value="1"/>
</dbReference>
<feature type="compositionally biased region" description="Acidic residues" evidence="1">
    <location>
        <begin position="1"/>
        <end position="12"/>
    </location>
</feature>
<name>A0A2T4UDR8_9ACTN</name>
<feature type="compositionally biased region" description="Basic and acidic residues" evidence="1">
    <location>
        <begin position="303"/>
        <end position="313"/>
    </location>
</feature>
<organism evidence="2 3">
    <name type="scientific">Paraconexibacter algicola</name>
    <dbReference type="NCBI Taxonomy" id="2133960"/>
    <lineage>
        <taxon>Bacteria</taxon>
        <taxon>Bacillati</taxon>
        <taxon>Actinomycetota</taxon>
        <taxon>Thermoleophilia</taxon>
        <taxon>Solirubrobacterales</taxon>
        <taxon>Paraconexibacteraceae</taxon>
        <taxon>Paraconexibacter</taxon>
    </lineage>
</organism>
<keyword evidence="3" id="KW-1185">Reference proteome</keyword>
<dbReference type="EMBL" id="PYYB01000003">
    <property type="protein sequence ID" value="PTL55643.1"/>
    <property type="molecule type" value="Genomic_DNA"/>
</dbReference>
<dbReference type="Proteomes" id="UP000240739">
    <property type="component" value="Unassembled WGS sequence"/>
</dbReference>
<reference evidence="2 3" key="1">
    <citation type="submission" date="2018-03" db="EMBL/GenBank/DDBJ databases">
        <title>Aquarubrobacter algicola gen. nov., sp. nov., a novel actinobacterium isolated from shallow eutrophic lake during the end of cyanobacterial harmful algal blooms.</title>
        <authorList>
            <person name="Chun S.J."/>
        </authorList>
    </citation>
    <scope>NUCLEOTIDE SEQUENCE [LARGE SCALE GENOMIC DNA]</scope>
    <source>
        <strain evidence="2 3">Seoho-28</strain>
    </source>
</reference>
<evidence type="ECO:0008006" key="4">
    <source>
        <dbReference type="Google" id="ProtNLM"/>
    </source>
</evidence>
<evidence type="ECO:0000313" key="2">
    <source>
        <dbReference type="EMBL" id="PTL55643.1"/>
    </source>
</evidence>
<evidence type="ECO:0000313" key="3">
    <source>
        <dbReference type="Proteomes" id="UP000240739"/>
    </source>
</evidence>
<feature type="region of interest" description="Disordered" evidence="1">
    <location>
        <begin position="1"/>
        <end position="28"/>
    </location>
</feature>
<feature type="compositionally biased region" description="Gly residues" evidence="1">
    <location>
        <begin position="324"/>
        <end position="338"/>
    </location>
</feature>
<proteinExistence type="predicted"/>
<sequence>MSTQDDDFDELLAGEPDERGGSGSPLKAVPGLARLAAGAWLRTAQWSVETGVRSSARLLRAAASGESAAELLHEVREGARSQARTLLGVTDLEERVRGVSDWVTPAGVAHAREERAARHPSRAPAPDPSELRLASLRDRGSALLVASADVLHEDHTHPAYERILDELVPDEARILRLMALEGPQAAIDVRTARPLNVGSELIAPGITMIGARAGVRYVERVPVYLNNLFRLGLLWFSREPVKELHKYQVLEAQPEALEAAKTAGRVAKVVRRSIALTPFGEDFCATCLPVASPIEPVALLQRGEGDGADRPGADVDATARNGSTGNGGGGSGAGRTRR</sequence>
<gene>
    <name evidence="2" type="ORF">C7Y72_18590</name>
</gene>
<dbReference type="Pfam" id="PF14337">
    <property type="entry name" value="Abi_alpha"/>
    <property type="match status" value="1"/>
</dbReference>
<feature type="region of interest" description="Disordered" evidence="1">
    <location>
        <begin position="301"/>
        <end position="338"/>
    </location>
</feature>
<dbReference type="RefSeq" id="WP_107570686.1">
    <property type="nucleotide sequence ID" value="NZ_PYYB01000003.1"/>
</dbReference>
<comment type="caution">
    <text evidence="2">The sequence shown here is derived from an EMBL/GenBank/DDBJ whole genome shotgun (WGS) entry which is preliminary data.</text>
</comment>
<dbReference type="OrthoDB" id="3761621at2"/>
<evidence type="ECO:0000256" key="1">
    <source>
        <dbReference type="SAM" id="MobiDB-lite"/>
    </source>
</evidence>
<accession>A0A2T4UDR8</accession>
<dbReference type="AlphaFoldDB" id="A0A2T4UDR8"/>
<protein>
    <recommendedName>
        <fullName evidence="4">DUF4393 domain-containing protein</fullName>
    </recommendedName>
</protein>
<dbReference type="InterPro" id="IPR025506">
    <property type="entry name" value="Abi_alpha"/>
</dbReference>